<reference evidence="8 9" key="1">
    <citation type="journal article" date="2015" name="BMC Genomics">
        <title>The genome of the truffle-parasite Tolypocladium ophioglossoides and the evolution of antifungal peptaibiotics.</title>
        <authorList>
            <person name="Quandt C.A."/>
            <person name="Bushley K.E."/>
            <person name="Spatafora J.W."/>
        </authorList>
    </citation>
    <scope>NUCLEOTIDE SEQUENCE [LARGE SCALE GENOMIC DNA]</scope>
    <source>
        <strain evidence="8 9">CBS 100239</strain>
    </source>
</reference>
<dbReference type="PANTHER" id="PTHR42973:SF39">
    <property type="entry name" value="FAD-BINDING PCMH-TYPE DOMAIN-CONTAINING PROTEIN"/>
    <property type="match status" value="1"/>
</dbReference>
<keyword evidence="3" id="KW-0285">Flavoprotein</keyword>
<comment type="similarity">
    <text evidence="2">Belongs to the oxygen-dependent FAD-linked oxidoreductase family.</text>
</comment>
<dbReference type="OrthoDB" id="529273at2759"/>
<dbReference type="PANTHER" id="PTHR42973">
    <property type="entry name" value="BINDING OXIDOREDUCTASE, PUTATIVE (AFU_ORTHOLOGUE AFUA_1G17690)-RELATED"/>
    <property type="match status" value="1"/>
</dbReference>
<dbReference type="Pfam" id="PF04577">
    <property type="entry name" value="Glyco_transf_61"/>
    <property type="match status" value="1"/>
</dbReference>
<dbReference type="InterPro" id="IPR006094">
    <property type="entry name" value="Oxid_FAD_bind_N"/>
</dbReference>
<evidence type="ECO:0000256" key="4">
    <source>
        <dbReference type="ARBA" id="ARBA00022827"/>
    </source>
</evidence>
<evidence type="ECO:0000259" key="7">
    <source>
        <dbReference type="PROSITE" id="PS51387"/>
    </source>
</evidence>
<keyword evidence="4" id="KW-0274">FAD</keyword>
<feature type="region of interest" description="Disordered" evidence="6">
    <location>
        <begin position="1121"/>
        <end position="1143"/>
    </location>
</feature>
<feature type="domain" description="FAD-binding PCMH-type" evidence="7">
    <location>
        <begin position="684"/>
        <end position="867"/>
    </location>
</feature>
<evidence type="ECO:0000313" key="9">
    <source>
        <dbReference type="Proteomes" id="UP000036947"/>
    </source>
</evidence>
<dbReference type="STRING" id="1163406.A0A0L0MYT2"/>
<accession>A0A0L0MYT2</accession>
<evidence type="ECO:0000256" key="3">
    <source>
        <dbReference type="ARBA" id="ARBA00022630"/>
    </source>
</evidence>
<dbReference type="PROSITE" id="PS51387">
    <property type="entry name" value="FAD_PCMH"/>
    <property type="match status" value="1"/>
</dbReference>
<sequence length="1143" mass="124677">MLIVVSRRFRAPLILLAVFLALLPFLYQFRSLTPGGDAFIRRPPVPIAPTSLPPDPDFPDDYLVDSPESPWCQERFGRRYLEDARNFSASYCTEESASRFTCFSSVTAAEDPPRVDNMCYGHRAVFDAGLRRFRLACDLRTLTPEEIASGVPIVPDDLSQYWYETGPRAVMGEAVLLDGSARVQGSQRTTILVKREGSGNVWHALMEVMSLTWSLDVLQISIDTQTGEPFVSPKAAETTQVVLLDPHNDGAFMDLWKLFAKMPVRRIHELNASEPVSDIIIPFSGGSNTLWQGDWVDLLCRDSALVKTFVSRVLAHYDVATPARDGKEVIVTYIQRTNTRKLIDEAGHMEALRKQVPHMKLNVVDFALLSFRQQLKVVRETDLLVGVHGAGLTHLMFLPPGSAVIEILPEGFQHKGFRNLAQMLGIGFFRAHTKMHGDDSGDNQWQFNAVEIDQQKLVSLVGHGKLRLYQRLRRLYPSISPVASYLIIGTGQESTSQLAVEPNAEQGEVVAEWDLNNGHGSLKPCDQASVIMRCVCESVITLGLLYGGHVFYFWGGLNTCVAMAFYSNLEMPSLLSIKGLLASLTAIGGPASSQNCKAYPGSEGWPSTETWNRLNSTLGGQLLSPAPPAAVCHQGQLTYDAEKCIKLGIDWSSFEYHASNPVSVMWEQFTNDTCLPDPQFPCTSSGYPPFVVNSTTPEHVQTAINFARENNVRLVVKSTGHDDIGRSIAPGALSIWTHHMNKIVYHAGEFKLAGSGKLIAGNAVTVGGGTQMYDIYAATAEHGQTIVGGGGKSVGISGYLTGGGHSILASRYGLAADNVLEMEIVTPGGDVITINEDQHADLFWAMRGGGGSTFGVITSVTLKTYPSPKIAFTMWFATTAVDSPVAFDVVAYVVSQFPDLMDKGVSGYQYLVSTSPNPNPGEGEPNEVAGVMGGFMMQDAEDGAALEKLLKPLNDTIQERWPRTVRVLQQTALYGSFLDWFNVNFDQGVAGLNLHRASRLVDREALTGDPHALAKAYKSAADAGGAVTAYMVAGKGVRDAKPRGGGNAVNPAWRRAYIQSLTGVPFPPFNKTAENNALKALGDAFEPLRKLTPGMGSYINEVWMAPRERLANDILGQSLSAAAQDQERGRSRGHTVVLPMRRK</sequence>
<dbReference type="InterPro" id="IPR016166">
    <property type="entry name" value="FAD-bd_PCMH"/>
</dbReference>
<gene>
    <name evidence="8" type="ORF">TOPH_08367</name>
</gene>
<dbReference type="GO" id="GO:0016757">
    <property type="term" value="F:glycosyltransferase activity"/>
    <property type="evidence" value="ECO:0007669"/>
    <property type="project" value="InterPro"/>
</dbReference>
<dbReference type="Pfam" id="PF01565">
    <property type="entry name" value="FAD_binding_4"/>
    <property type="match status" value="1"/>
</dbReference>
<comment type="caution">
    <text evidence="8">The sequence shown here is derived from an EMBL/GenBank/DDBJ whole genome shotgun (WGS) entry which is preliminary data.</text>
</comment>
<proteinExistence type="inferred from homology"/>
<dbReference type="Gene3D" id="3.30.465.10">
    <property type="match status" value="1"/>
</dbReference>
<dbReference type="AlphaFoldDB" id="A0A0L0MYT2"/>
<evidence type="ECO:0000256" key="5">
    <source>
        <dbReference type="ARBA" id="ARBA00023002"/>
    </source>
</evidence>
<keyword evidence="5" id="KW-0560">Oxidoreductase</keyword>
<dbReference type="InterPro" id="IPR016169">
    <property type="entry name" value="FAD-bd_PCMH_sub2"/>
</dbReference>
<protein>
    <submittedName>
        <fullName evidence="8">6-hydroxy-D-nicotine oxidase</fullName>
    </submittedName>
</protein>
<evidence type="ECO:0000313" key="8">
    <source>
        <dbReference type="EMBL" id="KND86997.1"/>
    </source>
</evidence>
<comment type="cofactor">
    <cofactor evidence="1">
        <name>FAD</name>
        <dbReference type="ChEBI" id="CHEBI:57692"/>
    </cofactor>
</comment>
<dbReference type="SUPFAM" id="SSF56176">
    <property type="entry name" value="FAD-binding/transporter-associated domain-like"/>
    <property type="match status" value="1"/>
</dbReference>
<dbReference type="InterPro" id="IPR050416">
    <property type="entry name" value="FAD-linked_Oxidoreductase"/>
</dbReference>
<dbReference type="EMBL" id="LFRF01000044">
    <property type="protein sequence ID" value="KND86997.1"/>
    <property type="molecule type" value="Genomic_DNA"/>
</dbReference>
<evidence type="ECO:0000256" key="6">
    <source>
        <dbReference type="SAM" id="MobiDB-lite"/>
    </source>
</evidence>
<dbReference type="InterPro" id="IPR036318">
    <property type="entry name" value="FAD-bd_PCMH-like_sf"/>
</dbReference>
<dbReference type="GO" id="GO:0071949">
    <property type="term" value="F:FAD binding"/>
    <property type="evidence" value="ECO:0007669"/>
    <property type="project" value="InterPro"/>
</dbReference>
<dbReference type="GO" id="GO:0016491">
    <property type="term" value="F:oxidoreductase activity"/>
    <property type="evidence" value="ECO:0007669"/>
    <property type="project" value="UniProtKB-KW"/>
</dbReference>
<dbReference type="Proteomes" id="UP000036947">
    <property type="component" value="Unassembled WGS sequence"/>
</dbReference>
<keyword evidence="9" id="KW-1185">Reference proteome</keyword>
<dbReference type="InterPro" id="IPR049625">
    <property type="entry name" value="Glyco_transf_61_cat"/>
</dbReference>
<evidence type="ECO:0000256" key="2">
    <source>
        <dbReference type="ARBA" id="ARBA00005466"/>
    </source>
</evidence>
<organism evidence="8 9">
    <name type="scientific">Tolypocladium ophioglossoides (strain CBS 100239)</name>
    <name type="common">Snaketongue truffleclub</name>
    <name type="synonym">Elaphocordyceps ophioglossoides</name>
    <dbReference type="NCBI Taxonomy" id="1163406"/>
    <lineage>
        <taxon>Eukaryota</taxon>
        <taxon>Fungi</taxon>
        <taxon>Dikarya</taxon>
        <taxon>Ascomycota</taxon>
        <taxon>Pezizomycotina</taxon>
        <taxon>Sordariomycetes</taxon>
        <taxon>Hypocreomycetidae</taxon>
        <taxon>Hypocreales</taxon>
        <taxon>Ophiocordycipitaceae</taxon>
        <taxon>Tolypocladium</taxon>
    </lineage>
</organism>
<evidence type="ECO:0000256" key="1">
    <source>
        <dbReference type="ARBA" id="ARBA00001974"/>
    </source>
</evidence>
<name>A0A0L0MYT2_TOLOC</name>